<dbReference type="AlphaFoldDB" id="A0A8B6EA21"/>
<feature type="domain" description="DUF5641" evidence="2">
    <location>
        <begin position="256"/>
        <end position="348"/>
    </location>
</feature>
<evidence type="ECO:0008006" key="5">
    <source>
        <dbReference type="Google" id="ProtNLM"/>
    </source>
</evidence>
<evidence type="ECO:0000313" key="3">
    <source>
        <dbReference type="EMBL" id="VDI31931.1"/>
    </source>
</evidence>
<accession>A0A8B6EA21</accession>
<dbReference type="OrthoDB" id="10066543at2759"/>
<dbReference type="InterPro" id="IPR040676">
    <property type="entry name" value="DUF5641"/>
</dbReference>
<protein>
    <recommendedName>
        <fullName evidence="5">DUF5641 domain-containing protein</fullName>
    </recommendedName>
</protein>
<dbReference type="Proteomes" id="UP000596742">
    <property type="component" value="Unassembled WGS sequence"/>
</dbReference>
<name>A0A8B6EA21_MYTGA</name>
<gene>
    <name evidence="3" type="ORF">MGAL_10B083519</name>
</gene>
<proteinExistence type="predicted"/>
<evidence type="ECO:0000259" key="2">
    <source>
        <dbReference type="Pfam" id="PF18701"/>
    </source>
</evidence>
<dbReference type="EMBL" id="UYJE01004849">
    <property type="protein sequence ID" value="VDI31931.1"/>
    <property type="molecule type" value="Genomic_DNA"/>
</dbReference>
<dbReference type="Pfam" id="PF18701">
    <property type="entry name" value="DUF5641"/>
    <property type="match status" value="1"/>
</dbReference>
<evidence type="ECO:0000259" key="1">
    <source>
        <dbReference type="Pfam" id="PF17921"/>
    </source>
</evidence>
<dbReference type="Gene3D" id="1.10.340.70">
    <property type="match status" value="1"/>
</dbReference>
<dbReference type="PANTHER" id="PTHR47331">
    <property type="entry name" value="PHD-TYPE DOMAIN-CONTAINING PROTEIN"/>
    <property type="match status" value="1"/>
</dbReference>
<organism evidence="3 4">
    <name type="scientific">Mytilus galloprovincialis</name>
    <name type="common">Mediterranean mussel</name>
    <dbReference type="NCBI Taxonomy" id="29158"/>
    <lineage>
        <taxon>Eukaryota</taxon>
        <taxon>Metazoa</taxon>
        <taxon>Spiralia</taxon>
        <taxon>Lophotrochozoa</taxon>
        <taxon>Mollusca</taxon>
        <taxon>Bivalvia</taxon>
        <taxon>Autobranchia</taxon>
        <taxon>Pteriomorphia</taxon>
        <taxon>Mytilida</taxon>
        <taxon>Mytiloidea</taxon>
        <taxon>Mytilidae</taxon>
        <taxon>Mytilinae</taxon>
        <taxon>Mytilus</taxon>
    </lineage>
</organism>
<sequence length="353" mass="41290">MVKWSELSLGRFKILATRLTQCELQEVTENDTELKKEVAIHAMTNNTTDYLMNYFSDWTKLLRATAWLIRFKFYCRQRYLNHQVQCRTGDLTLSELKIASNVILVNVQSTYFKDEIIKLKKDTPVKKDSRIASLNPVLDNELIRAKGRLSTSNHDEYPIILPDNHHVTSLIVRFYHENQGHVGRQQVLAATRMKYWILKGPSLVKKVIGCCIPCKRQHRPLCVQQMAPLLDEQIIADKPPFTFVGIDYFGPLLRRWWKQVQYLANVFWRRWIREYLPTLQMRPKWQRPNTDIRKGDIVLVAEVNVQRGQWPLGRVTEVKVGRDGHVRSCVVKTHKSELVRPITKLCLLEGSDL</sequence>
<comment type="caution">
    <text evidence="3">The sequence shown here is derived from an EMBL/GenBank/DDBJ whole genome shotgun (WGS) entry which is preliminary data.</text>
</comment>
<dbReference type="InterPro" id="IPR041588">
    <property type="entry name" value="Integrase_H2C2"/>
</dbReference>
<dbReference type="Pfam" id="PF17921">
    <property type="entry name" value="Integrase_H2C2"/>
    <property type="match status" value="1"/>
</dbReference>
<keyword evidence="4" id="KW-1185">Reference proteome</keyword>
<feature type="domain" description="Integrase zinc-binding" evidence="1">
    <location>
        <begin position="166"/>
        <end position="217"/>
    </location>
</feature>
<reference evidence="3" key="1">
    <citation type="submission" date="2018-11" db="EMBL/GenBank/DDBJ databases">
        <authorList>
            <person name="Alioto T."/>
            <person name="Alioto T."/>
        </authorList>
    </citation>
    <scope>NUCLEOTIDE SEQUENCE</scope>
</reference>
<evidence type="ECO:0000313" key="4">
    <source>
        <dbReference type="Proteomes" id="UP000596742"/>
    </source>
</evidence>